<evidence type="ECO:0000313" key="1">
    <source>
        <dbReference type="EMBL" id="RBQ07820.1"/>
    </source>
</evidence>
<reference evidence="1 2" key="1">
    <citation type="submission" date="2018-07" db="EMBL/GenBank/DDBJ databases">
        <title>A draft genome of a endophytic bacteria, a new species of Pedobacter.</title>
        <authorList>
            <person name="Zhang Z.D."/>
            <person name="Chen Z.J."/>
        </authorList>
    </citation>
    <scope>NUCLEOTIDE SEQUENCE [LARGE SCALE GENOMIC DNA]</scope>
    <source>
        <strain evidence="1 2">RS10</strain>
    </source>
</reference>
<dbReference type="NCBIfam" id="NF047558">
    <property type="entry name" value="TPR_END_plus"/>
    <property type="match status" value="1"/>
</dbReference>
<dbReference type="EMBL" id="QNQU01000007">
    <property type="protein sequence ID" value="RBQ07820.1"/>
    <property type="molecule type" value="Genomic_DNA"/>
</dbReference>
<dbReference type="RefSeq" id="WP_113948579.1">
    <property type="nucleotide sequence ID" value="NZ_QNQU01000007.1"/>
</dbReference>
<organism evidence="1 2">
    <name type="scientific">Pedobacter miscanthi</name>
    <dbReference type="NCBI Taxonomy" id="2259170"/>
    <lineage>
        <taxon>Bacteria</taxon>
        <taxon>Pseudomonadati</taxon>
        <taxon>Bacteroidota</taxon>
        <taxon>Sphingobacteriia</taxon>
        <taxon>Sphingobacteriales</taxon>
        <taxon>Sphingobacteriaceae</taxon>
        <taxon>Pedobacter</taxon>
    </lineage>
</organism>
<dbReference type="Proteomes" id="UP000252081">
    <property type="component" value="Unassembled WGS sequence"/>
</dbReference>
<dbReference type="Pfam" id="PF25594">
    <property type="entry name" value="GldB_lipo"/>
    <property type="match status" value="1"/>
</dbReference>
<proteinExistence type="predicted"/>
<keyword evidence="2" id="KW-1185">Reference proteome</keyword>
<dbReference type="OrthoDB" id="6402335at2"/>
<comment type="caution">
    <text evidence="1">The sequence shown here is derived from an EMBL/GenBank/DDBJ whole genome shotgun (WGS) entry which is preliminary data.</text>
</comment>
<sequence length="416" mass="47761">MLKHVFLALLLFFTYIKADAQLRYNRLADSLYAAKAYDLAARYYQLSGKASDFSRAKQEAFYNAACCYALQGKADSAMLLLKLSVKLGNDNAGHIKEDSDLYQLHKRADWQKVIAGLHPRIKSTHDPAKARLITSDIHRFWDAYDRAQKYTANRLNIYRKYYIQPGTPGLQDYFTYKIFELKYFVMGHDKRPNFYAAIRKNTYAVEQQKPQMMASFIKLKEVYSKATFPDVYFIIGDFSSGGTSSDNGLLIGLDQGVRTPDIPTNELNLWQRNNFNNLVDLPHLIAHELIHFNQNGMARDTTLLRSVLIEGMADFLGELISGKTVNERLHIWAKGKEKKIWTDFKKEMYLNRAKNWIANSDQEAADKPADLGYWVGYQICKSYYDQATDKKQAVADMLNIKNYAAFYGKSGAGKMY</sequence>
<evidence type="ECO:0000313" key="2">
    <source>
        <dbReference type="Proteomes" id="UP000252081"/>
    </source>
</evidence>
<accession>A0A366L217</accession>
<protein>
    <submittedName>
        <fullName evidence="1">Uncharacterized protein</fullName>
    </submittedName>
</protein>
<gene>
    <name evidence="1" type="ORF">DRW42_09455</name>
</gene>
<name>A0A366L217_9SPHI</name>
<dbReference type="InterPro" id="IPR019853">
    <property type="entry name" value="GldB-like"/>
</dbReference>
<dbReference type="AlphaFoldDB" id="A0A366L217"/>